<dbReference type="AlphaFoldDB" id="A0A238X6N5"/>
<dbReference type="SUPFAM" id="SSF49785">
    <property type="entry name" value="Galactose-binding domain-like"/>
    <property type="match status" value="1"/>
</dbReference>
<dbReference type="Gene3D" id="3.20.20.80">
    <property type="entry name" value="Glycosidases"/>
    <property type="match status" value="1"/>
</dbReference>
<dbReference type="SMART" id="SM00812">
    <property type="entry name" value="Alpha_L_fucos"/>
    <property type="match status" value="1"/>
</dbReference>
<dbReference type="GO" id="GO:0005764">
    <property type="term" value="C:lysosome"/>
    <property type="evidence" value="ECO:0007669"/>
    <property type="project" value="TreeGrafter"/>
</dbReference>
<dbReference type="GO" id="GO:0004560">
    <property type="term" value="F:alpha-L-fucosidase activity"/>
    <property type="evidence" value="ECO:0007669"/>
    <property type="project" value="InterPro"/>
</dbReference>
<keyword evidence="5" id="KW-0326">Glycosidase</keyword>
<dbReference type="Gene3D" id="2.60.120.260">
    <property type="entry name" value="Galactose-binding domain-like"/>
    <property type="match status" value="1"/>
</dbReference>
<keyword evidence="8" id="KW-1185">Reference proteome</keyword>
<dbReference type="InterPro" id="IPR057739">
    <property type="entry name" value="Glyco_hydro_29_N"/>
</dbReference>
<keyword evidence="3" id="KW-0732">Signal</keyword>
<evidence type="ECO:0000256" key="4">
    <source>
        <dbReference type="ARBA" id="ARBA00022801"/>
    </source>
</evidence>
<evidence type="ECO:0000259" key="6">
    <source>
        <dbReference type="Pfam" id="PF01120"/>
    </source>
</evidence>
<dbReference type="RefSeq" id="WP_089381518.1">
    <property type="nucleotide sequence ID" value="NZ_FZNT01000005.1"/>
</dbReference>
<dbReference type="SUPFAM" id="SSF51445">
    <property type="entry name" value="(Trans)glycosidases"/>
    <property type="match status" value="1"/>
</dbReference>
<dbReference type="GO" id="GO:0016139">
    <property type="term" value="P:glycoside catabolic process"/>
    <property type="evidence" value="ECO:0007669"/>
    <property type="project" value="TreeGrafter"/>
</dbReference>
<protein>
    <recommendedName>
        <fullName evidence="2">alpha-L-fucosidase</fullName>
        <ecNumber evidence="2">3.2.1.51</ecNumber>
    </recommendedName>
</protein>
<dbReference type="PANTHER" id="PTHR10030">
    <property type="entry name" value="ALPHA-L-FUCOSIDASE"/>
    <property type="match status" value="1"/>
</dbReference>
<evidence type="ECO:0000313" key="7">
    <source>
        <dbReference type="EMBL" id="SNR54292.1"/>
    </source>
</evidence>
<dbReference type="InterPro" id="IPR008979">
    <property type="entry name" value="Galactose-bd-like_sf"/>
</dbReference>
<dbReference type="Proteomes" id="UP000198384">
    <property type="component" value="Unassembled WGS sequence"/>
</dbReference>
<reference evidence="7 8" key="1">
    <citation type="submission" date="2017-06" db="EMBL/GenBank/DDBJ databases">
        <authorList>
            <person name="Kim H.J."/>
            <person name="Triplett B.A."/>
        </authorList>
    </citation>
    <scope>NUCLEOTIDE SEQUENCE [LARGE SCALE GENOMIC DNA]</scope>
    <source>
        <strain evidence="7 8">DSM 29150</strain>
    </source>
</reference>
<evidence type="ECO:0000256" key="3">
    <source>
        <dbReference type="ARBA" id="ARBA00022729"/>
    </source>
</evidence>
<dbReference type="EC" id="3.2.1.51" evidence="2"/>
<organism evidence="7 8">
    <name type="scientific">Lutibacter agarilyticus</name>
    <dbReference type="NCBI Taxonomy" id="1109740"/>
    <lineage>
        <taxon>Bacteria</taxon>
        <taxon>Pseudomonadati</taxon>
        <taxon>Bacteroidota</taxon>
        <taxon>Flavobacteriia</taxon>
        <taxon>Flavobacteriales</taxon>
        <taxon>Flavobacteriaceae</taxon>
        <taxon>Lutibacter</taxon>
    </lineage>
</organism>
<feature type="domain" description="Glycoside hydrolase family 29 N-terminal" evidence="6">
    <location>
        <begin position="66"/>
        <end position="341"/>
    </location>
</feature>
<proteinExistence type="inferred from homology"/>
<gene>
    <name evidence="7" type="ORF">SAMN06265371_1058</name>
</gene>
<evidence type="ECO:0000256" key="5">
    <source>
        <dbReference type="ARBA" id="ARBA00023295"/>
    </source>
</evidence>
<evidence type="ECO:0000313" key="8">
    <source>
        <dbReference type="Proteomes" id="UP000198384"/>
    </source>
</evidence>
<dbReference type="GO" id="GO:0006004">
    <property type="term" value="P:fucose metabolic process"/>
    <property type="evidence" value="ECO:0007669"/>
    <property type="project" value="TreeGrafter"/>
</dbReference>
<dbReference type="InterPro" id="IPR000933">
    <property type="entry name" value="Glyco_hydro_29"/>
</dbReference>
<evidence type="ECO:0000256" key="1">
    <source>
        <dbReference type="ARBA" id="ARBA00007951"/>
    </source>
</evidence>
<comment type="similarity">
    <text evidence="1">Belongs to the glycosyl hydrolase 29 family.</text>
</comment>
<accession>A0A238X6N5</accession>
<keyword evidence="4" id="KW-0378">Hydrolase</keyword>
<dbReference type="Pfam" id="PF01120">
    <property type="entry name" value="Alpha_L_fucos"/>
    <property type="match status" value="1"/>
</dbReference>
<sequence length="496" mass="57956">MKVSVKLVFVFLFISYPILAQIIEPSTSPNQTQKLLIERGYGMFVHFGVNTFANVEWSDGTLPVSIYNPTKLDCDQWVRVARDAGFRYILLVTKHHDGFCLWDSQYTKYDVGSSLVKTDVVGEVAKACKKYGIELGLYYSLWDRNHPSYKDKNPKKYVDYMVNQLTELFTNYGTICELWFDGGWDREVSDWNLERVYRHIKKLQPQCAVGVNHTIELKPGSRKFALPDSMTVNNQYTFQYFPSDFRLWDPKIAHKFDKKQYLQQGQSYYLPYENTICLSKRWNWFQKKDLRPVRDLDELEELFYWCTDNNNTLVVNVPPDEQGLIREHEANTIVALGKRLQLEKGKKLPKNGEFISLNAKIKVSSVKNNDIKHYGAQLALDGGMQTRWVAQDTLAIMEIFLNPKKEFNKISIFEYQDTLKDEGDTFSNYRTNRIQSYKIDILENDVWKTIYIGDEPMGDCKVIKFPYSYRTSKLRFSVLEAIAPPSITEFNVIYMN</sequence>
<evidence type="ECO:0000256" key="2">
    <source>
        <dbReference type="ARBA" id="ARBA00012662"/>
    </source>
</evidence>
<dbReference type="PANTHER" id="PTHR10030:SF37">
    <property type="entry name" value="ALPHA-L-FUCOSIDASE-RELATED"/>
    <property type="match status" value="1"/>
</dbReference>
<dbReference type="EMBL" id="FZNT01000005">
    <property type="protein sequence ID" value="SNR54292.1"/>
    <property type="molecule type" value="Genomic_DNA"/>
</dbReference>
<name>A0A238X6N5_9FLAO</name>
<dbReference type="InterPro" id="IPR017853">
    <property type="entry name" value="GH"/>
</dbReference>
<dbReference type="OrthoDB" id="1389336at2"/>